<protein>
    <recommendedName>
        <fullName evidence="11">Tripartite motif-containing protein 59</fullName>
    </recommendedName>
</protein>
<dbReference type="SUPFAM" id="SSF57845">
    <property type="entry name" value="B-box zinc-binding domain"/>
    <property type="match status" value="1"/>
</dbReference>
<dbReference type="PROSITE" id="PS50089">
    <property type="entry name" value="ZF_RING_2"/>
    <property type="match status" value="1"/>
</dbReference>
<dbReference type="Ensembl" id="ENSLLET00000028461.1">
    <property type="protein sequence ID" value="ENSLLEP00000027391.1"/>
    <property type="gene ID" value="ENSLLEG00000017396.1"/>
</dbReference>
<dbReference type="PANTHER" id="PTHR25462:SF229">
    <property type="entry name" value="TRANSCRIPTION INTERMEDIARY FACTOR 1-BETA"/>
    <property type="match status" value="1"/>
</dbReference>
<dbReference type="GO" id="GO:0045892">
    <property type="term" value="P:negative regulation of DNA-templated transcription"/>
    <property type="evidence" value="ECO:0007669"/>
    <property type="project" value="TreeGrafter"/>
</dbReference>
<sequence>MDNFEEELTCSVCYNIFDDPRILPCSHTFCRSCLENVINSLDSLFWRLSLIRLKCPSCRNVTELSTGGVHALPINFALKSIIEKYRTEEHQSMATCPEHYRQPLNVFCLTDRKLVCGHCLTVGQHQGHPIDDPQSAYIKERETASKLLVTLSDKNFTGASSVIKALEEQMAHCKRVIQEDKQEVLTFFKKISDVLENKKQCLLASLNEVNQQASEVYAPQIEKMKQIEDEQLDLISLCSSTEQESSPLAFLEKVHAIKQRMKMLKKQQLQPVRLAVIDPRVGQVLRSEWMDTTLGEVHSKPIPIVKIYYDRDNPKSKANSILTYFVLVVIVAALLFLCLWNIDSWAPFETKHMKQWLSENLYSLAVYFCSDLHRVNGFSYVFQDFIC</sequence>
<dbReference type="InterPro" id="IPR013083">
    <property type="entry name" value="Znf_RING/FYVE/PHD"/>
</dbReference>
<evidence type="ECO:0000313" key="9">
    <source>
        <dbReference type="Ensembl" id="ENSLLEP00000027391.1"/>
    </source>
</evidence>
<dbReference type="PANTHER" id="PTHR25462">
    <property type="entry name" value="BONUS, ISOFORM C-RELATED"/>
    <property type="match status" value="1"/>
</dbReference>
<dbReference type="FunFam" id="3.30.160.60:FF:000772">
    <property type="entry name" value="tripartite motif-containing protein 59"/>
    <property type="match status" value="1"/>
</dbReference>
<dbReference type="Pfam" id="PF13445">
    <property type="entry name" value="zf-RING_UBOX"/>
    <property type="match status" value="1"/>
</dbReference>
<keyword evidence="10" id="KW-1185">Reference proteome</keyword>
<dbReference type="GeneTree" id="ENSGT00940000165917"/>
<dbReference type="InterPro" id="IPR027370">
    <property type="entry name" value="Znf-RING_euk"/>
</dbReference>
<dbReference type="GO" id="GO:0016925">
    <property type="term" value="P:protein sumoylation"/>
    <property type="evidence" value="ECO:0007669"/>
    <property type="project" value="TreeGrafter"/>
</dbReference>
<name>A0A8C5PTG1_9ANUR</name>
<dbReference type="SMART" id="SM00184">
    <property type="entry name" value="RING"/>
    <property type="match status" value="1"/>
</dbReference>
<dbReference type="Gene3D" id="3.30.160.60">
    <property type="entry name" value="Classic Zinc Finger"/>
    <property type="match status" value="1"/>
</dbReference>
<evidence type="ECO:0000256" key="2">
    <source>
        <dbReference type="ARBA" id="ARBA00022771"/>
    </source>
</evidence>
<dbReference type="AlphaFoldDB" id="A0A8C5PTG1"/>
<dbReference type="InterPro" id="IPR000315">
    <property type="entry name" value="Znf_B-box"/>
</dbReference>
<dbReference type="CDD" id="cd19790">
    <property type="entry name" value="Bbox2_TRIM59_C-XI"/>
    <property type="match status" value="1"/>
</dbReference>
<evidence type="ECO:0008006" key="11">
    <source>
        <dbReference type="Google" id="ProtNLM"/>
    </source>
</evidence>
<dbReference type="GO" id="GO:0006513">
    <property type="term" value="P:protein monoubiquitination"/>
    <property type="evidence" value="ECO:0007669"/>
    <property type="project" value="TreeGrafter"/>
</dbReference>
<evidence type="ECO:0000256" key="6">
    <source>
        <dbReference type="SAM" id="Phobius"/>
    </source>
</evidence>
<dbReference type="GO" id="GO:0045087">
    <property type="term" value="P:innate immune response"/>
    <property type="evidence" value="ECO:0007669"/>
    <property type="project" value="TreeGrafter"/>
</dbReference>
<evidence type="ECO:0000313" key="10">
    <source>
        <dbReference type="Proteomes" id="UP000694569"/>
    </source>
</evidence>
<evidence type="ECO:0000256" key="5">
    <source>
        <dbReference type="SAM" id="Coils"/>
    </source>
</evidence>
<evidence type="ECO:0000256" key="3">
    <source>
        <dbReference type="ARBA" id="ARBA00022833"/>
    </source>
</evidence>
<keyword evidence="1" id="KW-0479">Metal-binding</keyword>
<dbReference type="GO" id="GO:0061630">
    <property type="term" value="F:ubiquitin protein ligase activity"/>
    <property type="evidence" value="ECO:0007669"/>
    <property type="project" value="TreeGrafter"/>
</dbReference>
<reference evidence="9" key="2">
    <citation type="submission" date="2025-09" db="UniProtKB">
        <authorList>
            <consortium name="Ensembl"/>
        </authorList>
    </citation>
    <scope>IDENTIFICATION</scope>
</reference>
<keyword evidence="6" id="KW-0812">Transmembrane</keyword>
<dbReference type="PROSITE" id="PS00518">
    <property type="entry name" value="ZF_RING_1"/>
    <property type="match status" value="1"/>
</dbReference>
<dbReference type="InterPro" id="IPR047153">
    <property type="entry name" value="TRIM45/56/19-like"/>
</dbReference>
<keyword evidence="6" id="KW-0472">Membrane</keyword>
<keyword evidence="2 4" id="KW-0863">Zinc-finger</keyword>
<dbReference type="Pfam" id="PF00643">
    <property type="entry name" value="zf-B_box"/>
    <property type="match status" value="1"/>
</dbReference>
<dbReference type="SMART" id="SM00336">
    <property type="entry name" value="BBOX"/>
    <property type="match status" value="1"/>
</dbReference>
<accession>A0A8C5PTG1</accession>
<feature type="domain" description="B box-type" evidence="8">
    <location>
        <begin position="91"/>
        <end position="133"/>
    </location>
</feature>
<dbReference type="Gene3D" id="3.30.40.10">
    <property type="entry name" value="Zinc/RING finger domain, C3HC4 (zinc finger)"/>
    <property type="match status" value="1"/>
</dbReference>
<dbReference type="GO" id="GO:0090575">
    <property type="term" value="C:RNA polymerase II transcription regulator complex"/>
    <property type="evidence" value="ECO:0007669"/>
    <property type="project" value="TreeGrafter"/>
</dbReference>
<dbReference type="SUPFAM" id="SSF57850">
    <property type="entry name" value="RING/U-box"/>
    <property type="match status" value="1"/>
</dbReference>
<dbReference type="GO" id="GO:0008270">
    <property type="term" value="F:zinc ion binding"/>
    <property type="evidence" value="ECO:0007669"/>
    <property type="project" value="UniProtKB-KW"/>
</dbReference>
<dbReference type="InterPro" id="IPR001841">
    <property type="entry name" value="Znf_RING"/>
</dbReference>
<keyword evidence="5" id="KW-0175">Coiled coil</keyword>
<evidence type="ECO:0000256" key="1">
    <source>
        <dbReference type="ARBA" id="ARBA00022723"/>
    </source>
</evidence>
<feature type="domain" description="RING-type" evidence="7">
    <location>
        <begin position="10"/>
        <end position="59"/>
    </location>
</feature>
<dbReference type="OrthoDB" id="6105938at2759"/>
<dbReference type="InterPro" id="IPR017907">
    <property type="entry name" value="Znf_RING_CS"/>
</dbReference>
<keyword evidence="3" id="KW-0862">Zinc</keyword>
<feature type="transmembrane region" description="Helical" evidence="6">
    <location>
        <begin position="321"/>
        <end position="342"/>
    </location>
</feature>
<evidence type="ECO:0000256" key="4">
    <source>
        <dbReference type="PROSITE-ProRule" id="PRU00024"/>
    </source>
</evidence>
<evidence type="ECO:0000259" key="8">
    <source>
        <dbReference type="PROSITE" id="PS50119"/>
    </source>
</evidence>
<feature type="coiled-coil region" evidence="5">
    <location>
        <begin position="163"/>
        <end position="212"/>
    </location>
</feature>
<proteinExistence type="predicted"/>
<dbReference type="Proteomes" id="UP000694569">
    <property type="component" value="Unplaced"/>
</dbReference>
<keyword evidence="6" id="KW-1133">Transmembrane helix</keyword>
<dbReference type="PROSITE" id="PS50119">
    <property type="entry name" value="ZF_BBOX"/>
    <property type="match status" value="1"/>
</dbReference>
<organism evidence="9 10">
    <name type="scientific">Leptobrachium leishanense</name>
    <name type="common">Leishan spiny toad</name>
    <dbReference type="NCBI Taxonomy" id="445787"/>
    <lineage>
        <taxon>Eukaryota</taxon>
        <taxon>Metazoa</taxon>
        <taxon>Chordata</taxon>
        <taxon>Craniata</taxon>
        <taxon>Vertebrata</taxon>
        <taxon>Euteleostomi</taxon>
        <taxon>Amphibia</taxon>
        <taxon>Batrachia</taxon>
        <taxon>Anura</taxon>
        <taxon>Pelobatoidea</taxon>
        <taxon>Megophryidae</taxon>
        <taxon>Leptobrachium</taxon>
    </lineage>
</organism>
<evidence type="ECO:0000259" key="7">
    <source>
        <dbReference type="PROSITE" id="PS50089"/>
    </source>
</evidence>
<reference evidence="9" key="1">
    <citation type="submission" date="2025-08" db="UniProtKB">
        <authorList>
            <consortium name="Ensembl"/>
        </authorList>
    </citation>
    <scope>IDENTIFICATION</scope>
</reference>